<keyword evidence="1" id="KW-0472">Membrane</keyword>
<sequence>MIFRSAVLVRAMDITIPEQITTGWNTIFLVASGVSFLWVLQNSLTKFLSLQRAFQVIKGVPGGELLWFHPFRSAAPVLAPYFPSKGRIGNYYSDYKVYAKYGSTILGSVKFWGGVPTFWVSDPDALKTISNNRNIFRRDLEGVVRSCQCIWP</sequence>
<dbReference type="EMBL" id="ML179431">
    <property type="protein sequence ID" value="THU87882.1"/>
    <property type="molecule type" value="Genomic_DNA"/>
</dbReference>
<proteinExistence type="predicted"/>
<keyword evidence="1" id="KW-1133">Transmembrane helix</keyword>
<name>A0A4S8LFU3_DENBC</name>
<gene>
    <name evidence="2" type="ORF">K435DRAFT_325255</name>
</gene>
<dbReference type="OrthoDB" id="3001233at2759"/>
<dbReference type="Proteomes" id="UP000297245">
    <property type="component" value="Unassembled WGS sequence"/>
</dbReference>
<evidence type="ECO:0000313" key="3">
    <source>
        <dbReference type="Proteomes" id="UP000297245"/>
    </source>
</evidence>
<protein>
    <recommendedName>
        <fullName evidence="4">Cytochrome P450</fullName>
    </recommendedName>
</protein>
<evidence type="ECO:0000313" key="2">
    <source>
        <dbReference type="EMBL" id="THU87882.1"/>
    </source>
</evidence>
<reference evidence="2 3" key="1">
    <citation type="journal article" date="2019" name="Nat. Ecol. Evol.">
        <title>Megaphylogeny resolves global patterns of mushroom evolution.</title>
        <authorList>
            <person name="Varga T."/>
            <person name="Krizsan K."/>
            <person name="Foldi C."/>
            <person name="Dima B."/>
            <person name="Sanchez-Garcia M."/>
            <person name="Sanchez-Ramirez S."/>
            <person name="Szollosi G.J."/>
            <person name="Szarkandi J.G."/>
            <person name="Papp V."/>
            <person name="Albert L."/>
            <person name="Andreopoulos W."/>
            <person name="Angelini C."/>
            <person name="Antonin V."/>
            <person name="Barry K.W."/>
            <person name="Bougher N.L."/>
            <person name="Buchanan P."/>
            <person name="Buyck B."/>
            <person name="Bense V."/>
            <person name="Catcheside P."/>
            <person name="Chovatia M."/>
            <person name="Cooper J."/>
            <person name="Damon W."/>
            <person name="Desjardin D."/>
            <person name="Finy P."/>
            <person name="Geml J."/>
            <person name="Haridas S."/>
            <person name="Hughes K."/>
            <person name="Justo A."/>
            <person name="Karasinski D."/>
            <person name="Kautmanova I."/>
            <person name="Kiss B."/>
            <person name="Kocsube S."/>
            <person name="Kotiranta H."/>
            <person name="LaButti K.M."/>
            <person name="Lechner B.E."/>
            <person name="Liimatainen K."/>
            <person name="Lipzen A."/>
            <person name="Lukacs Z."/>
            <person name="Mihaltcheva S."/>
            <person name="Morgado L.N."/>
            <person name="Niskanen T."/>
            <person name="Noordeloos M.E."/>
            <person name="Ohm R.A."/>
            <person name="Ortiz-Santana B."/>
            <person name="Ovrebo C."/>
            <person name="Racz N."/>
            <person name="Riley R."/>
            <person name="Savchenko A."/>
            <person name="Shiryaev A."/>
            <person name="Soop K."/>
            <person name="Spirin V."/>
            <person name="Szebenyi C."/>
            <person name="Tomsovsky M."/>
            <person name="Tulloss R.E."/>
            <person name="Uehling J."/>
            <person name="Grigoriev I.V."/>
            <person name="Vagvolgyi C."/>
            <person name="Papp T."/>
            <person name="Martin F.M."/>
            <person name="Miettinen O."/>
            <person name="Hibbett D.S."/>
            <person name="Nagy L.G."/>
        </authorList>
    </citation>
    <scope>NUCLEOTIDE SEQUENCE [LARGE SCALE GENOMIC DNA]</scope>
    <source>
        <strain evidence="2 3">CBS 962.96</strain>
    </source>
</reference>
<evidence type="ECO:0000256" key="1">
    <source>
        <dbReference type="SAM" id="Phobius"/>
    </source>
</evidence>
<keyword evidence="1" id="KW-0812">Transmembrane</keyword>
<evidence type="ECO:0008006" key="4">
    <source>
        <dbReference type="Google" id="ProtNLM"/>
    </source>
</evidence>
<organism evidence="2 3">
    <name type="scientific">Dendrothele bispora (strain CBS 962.96)</name>
    <dbReference type="NCBI Taxonomy" id="1314807"/>
    <lineage>
        <taxon>Eukaryota</taxon>
        <taxon>Fungi</taxon>
        <taxon>Dikarya</taxon>
        <taxon>Basidiomycota</taxon>
        <taxon>Agaricomycotina</taxon>
        <taxon>Agaricomycetes</taxon>
        <taxon>Agaricomycetidae</taxon>
        <taxon>Agaricales</taxon>
        <taxon>Agaricales incertae sedis</taxon>
        <taxon>Dendrothele</taxon>
    </lineage>
</organism>
<keyword evidence="3" id="KW-1185">Reference proteome</keyword>
<feature type="transmembrane region" description="Helical" evidence="1">
    <location>
        <begin position="20"/>
        <end position="40"/>
    </location>
</feature>
<dbReference type="AlphaFoldDB" id="A0A4S8LFU3"/>
<accession>A0A4S8LFU3</accession>